<organism evidence="4 5">
    <name type="scientific">Chitinophaga flava</name>
    <dbReference type="NCBI Taxonomy" id="2259036"/>
    <lineage>
        <taxon>Bacteria</taxon>
        <taxon>Pseudomonadati</taxon>
        <taxon>Bacteroidota</taxon>
        <taxon>Chitinophagia</taxon>
        <taxon>Chitinophagales</taxon>
        <taxon>Chitinophagaceae</taxon>
        <taxon>Chitinophaga</taxon>
    </lineage>
</organism>
<feature type="domain" description="N-acetyltransferase" evidence="3">
    <location>
        <begin position="6"/>
        <end position="160"/>
    </location>
</feature>
<keyword evidence="5" id="KW-1185">Reference proteome</keyword>
<name>A0A365XTX8_9BACT</name>
<dbReference type="Proteomes" id="UP000253410">
    <property type="component" value="Unassembled WGS sequence"/>
</dbReference>
<dbReference type="PANTHER" id="PTHR43877:SF1">
    <property type="entry name" value="ACETYLTRANSFERASE"/>
    <property type="match status" value="1"/>
</dbReference>
<keyword evidence="1 4" id="KW-0808">Transferase</keyword>
<dbReference type="GO" id="GO:0016747">
    <property type="term" value="F:acyltransferase activity, transferring groups other than amino-acyl groups"/>
    <property type="evidence" value="ECO:0007669"/>
    <property type="project" value="InterPro"/>
</dbReference>
<reference evidence="4 5" key="1">
    <citation type="submission" date="2018-05" db="EMBL/GenBank/DDBJ databases">
        <title>Chitinophaga sp. K3CV102501T nov., isolated from isolated from a monsoon evergreen broad-leaved forest soil.</title>
        <authorList>
            <person name="Lv Y."/>
        </authorList>
    </citation>
    <scope>NUCLEOTIDE SEQUENCE [LARGE SCALE GENOMIC DNA]</scope>
    <source>
        <strain evidence="4 5">GDMCC 1.1325</strain>
    </source>
</reference>
<protein>
    <submittedName>
        <fullName evidence="4">GNAT family N-acetyltransferase</fullName>
    </submittedName>
</protein>
<dbReference type="Pfam" id="PF13527">
    <property type="entry name" value="Acetyltransf_9"/>
    <property type="match status" value="1"/>
</dbReference>
<dbReference type="RefSeq" id="WP_113618547.1">
    <property type="nucleotide sequence ID" value="NZ_QFFJ01000002.1"/>
</dbReference>
<dbReference type="OrthoDB" id="9797178at2"/>
<accession>A0A365XTX8</accession>
<evidence type="ECO:0000256" key="1">
    <source>
        <dbReference type="ARBA" id="ARBA00022679"/>
    </source>
</evidence>
<sequence>MTTPNFIIRQEEAADYEAVFKVIENAFKQMEHSDHQEQWLVQRLRQSPGFIPALSLVAVSGQQIIGHILLTPIKIKNEQDEFTSLALAPVSVIPAYQHQGIGGRLIEAAHQKAREAGFRSVVLLGHAAYYPRFGYKKASEFGIKLPFDVPDEYCMAIELTKDGLNGVNGVVEYPAAFFA</sequence>
<evidence type="ECO:0000256" key="2">
    <source>
        <dbReference type="ARBA" id="ARBA00023315"/>
    </source>
</evidence>
<dbReference type="Gene3D" id="3.40.630.30">
    <property type="match status" value="1"/>
</dbReference>
<evidence type="ECO:0000313" key="5">
    <source>
        <dbReference type="Proteomes" id="UP000253410"/>
    </source>
</evidence>
<evidence type="ECO:0000313" key="4">
    <source>
        <dbReference type="EMBL" id="RBL89799.1"/>
    </source>
</evidence>
<proteinExistence type="predicted"/>
<dbReference type="AlphaFoldDB" id="A0A365XTX8"/>
<dbReference type="SUPFAM" id="SSF55729">
    <property type="entry name" value="Acyl-CoA N-acyltransferases (Nat)"/>
    <property type="match status" value="1"/>
</dbReference>
<dbReference type="PROSITE" id="PS51186">
    <property type="entry name" value="GNAT"/>
    <property type="match status" value="1"/>
</dbReference>
<evidence type="ECO:0000259" key="3">
    <source>
        <dbReference type="PROSITE" id="PS51186"/>
    </source>
</evidence>
<dbReference type="EMBL" id="QFFJ01000002">
    <property type="protein sequence ID" value="RBL89799.1"/>
    <property type="molecule type" value="Genomic_DNA"/>
</dbReference>
<keyword evidence="2" id="KW-0012">Acyltransferase</keyword>
<dbReference type="InterPro" id="IPR000182">
    <property type="entry name" value="GNAT_dom"/>
</dbReference>
<gene>
    <name evidence="4" type="ORF">DF182_25265</name>
</gene>
<comment type="caution">
    <text evidence="4">The sequence shown here is derived from an EMBL/GenBank/DDBJ whole genome shotgun (WGS) entry which is preliminary data.</text>
</comment>
<dbReference type="InterPro" id="IPR050832">
    <property type="entry name" value="Bact_Acetyltransf"/>
</dbReference>
<dbReference type="InterPro" id="IPR016181">
    <property type="entry name" value="Acyl_CoA_acyltransferase"/>
</dbReference>
<dbReference type="CDD" id="cd04301">
    <property type="entry name" value="NAT_SF"/>
    <property type="match status" value="1"/>
</dbReference>
<dbReference type="PANTHER" id="PTHR43877">
    <property type="entry name" value="AMINOALKYLPHOSPHONATE N-ACETYLTRANSFERASE-RELATED-RELATED"/>
    <property type="match status" value="1"/>
</dbReference>